<name>A0A9W6HL73_9MICO</name>
<dbReference type="GO" id="GO:0003824">
    <property type="term" value="F:catalytic activity"/>
    <property type="evidence" value="ECO:0007669"/>
    <property type="project" value="InterPro"/>
</dbReference>
<feature type="region of interest" description="Disordered" evidence="3">
    <location>
        <begin position="285"/>
        <end position="350"/>
    </location>
</feature>
<dbReference type="PANTHER" id="PTHR42964:SF1">
    <property type="entry name" value="POLYKETIDE BIOSYNTHESIS ENOYL-COA HYDRATASE PKSH-RELATED"/>
    <property type="match status" value="1"/>
</dbReference>
<protein>
    <recommendedName>
        <fullName evidence="6">Enoyl-CoA hydratase/isomerase family protein</fullName>
    </recommendedName>
</protein>
<evidence type="ECO:0008006" key="6">
    <source>
        <dbReference type="Google" id="ProtNLM"/>
    </source>
</evidence>
<comment type="caution">
    <text evidence="4">The sequence shown here is derived from an EMBL/GenBank/DDBJ whole genome shotgun (WGS) entry which is preliminary data.</text>
</comment>
<dbReference type="InterPro" id="IPR051683">
    <property type="entry name" value="Enoyl-CoA_Hydratase/Isomerase"/>
</dbReference>
<dbReference type="SUPFAM" id="SSF52096">
    <property type="entry name" value="ClpP/crotonase"/>
    <property type="match status" value="1"/>
</dbReference>
<dbReference type="Proteomes" id="UP001142291">
    <property type="component" value="Unassembled WGS sequence"/>
</dbReference>
<sequence>MEEFGPRPGRRRDAHPRPEPAPDPDGDLPMSDSILYVREGALARVTFNRPSALNAMGFEMGRRWRDLALEITADPGVGTALLDARGPAFCAGGDVIEMASSGADGSDVTAAAEAIHAGIRAFVESDIPVVAAVQGAVAGGGLGLMLTADYVIAATRARFVSRYANIGLSPDLGVSTLLPAAVGQTRALRLLLQDETLDAETALDWGLVSEIADDPAQRAEEVAAFWLANATGAFAQAKRLVRAGARRAFAENLADEARTIGARFDTPEAQIRVSAFAAASRVKTAAPAAPAAPGASEGSRGSGGSRGAETPDASSESAISAASAAAPSAAAPAPEPPTAPETSPRPQEHA</sequence>
<dbReference type="AlphaFoldDB" id="A0A9W6HL73"/>
<dbReference type="InterPro" id="IPR001753">
    <property type="entry name" value="Enoyl-CoA_hydra/iso"/>
</dbReference>
<dbReference type="Gene3D" id="3.90.226.10">
    <property type="entry name" value="2-enoyl-CoA Hydratase, Chain A, domain 1"/>
    <property type="match status" value="1"/>
</dbReference>
<evidence type="ECO:0000256" key="1">
    <source>
        <dbReference type="ARBA" id="ARBA00005254"/>
    </source>
</evidence>
<comment type="similarity">
    <text evidence="1 2">Belongs to the enoyl-CoA hydratase/isomerase family.</text>
</comment>
<proteinExistence type="inferred from homology"/>
<accession>A0A9W6HL73</accession>
<dbReference type="PANTHER" id="PTHR42964">
    <property type="entry name" value="ENOYL-COA HYDRATASE"/>
    <property type="match status" value="1"/>
</dbReference>
<dbReference type="InterPro" id="IPR029045">
    <property type="entry name" value="ClpP/crotonase-like_dom_sf"/>
</dbReference>
<dbReference type="CDD" id="cd06558">
    <property type="entry name" value="crotonase-like"/>
    <property type="match status" value="1"/>
</dbReference>
<keyword evidence="5" id="KW-1185">Reference proteome</keyword>
<gene>
    <name evidence="4" type="ORF">GCM10017591_12730</name>
</gene>
<organism evidence="4 5">
    <name type="scientific">Microbacterium dextranolyticum</name>
    <dbReference type="NCBI Taxonomy" id="36806"/>
    <lineage>
        <taxon>Bacteria</taxon>
        <taxon>Bacillati</taxon>
        <taxon>Actinomycetota</taxon>
        <taxon>Actinomycetes</taxon>
        <taxon>Micrococcales</taxon>
        <taxon>Microbacteriaceae</taxon>
        <taxon>Microbacterium</taxon>
    </lineage>
</organism>
<dbReference type="EMBL" id="BSER01000008">
    <property type="protein sequence ID" value="GLJ95211.1"/>
    <property type="molecule type" value="Genomic_DNA"/>
</dbReference>
<dbReference type="Pfam" id="PF00378">
    <property type="entry name" value="ECH_1"/>
    <property type="match status" value="1"/>
</dbReference>
<reference evidence="4" key="2">
    <citation type="submission" date="2023-01" db="EMBL/GenBank/DDBJ databases">
        <authorList>
            <person name="Sun Q."/>
            <person name="Evtushenko L."/>
        </authorList>
    </citation>
    <scope>NUCLEOTIDE SEQUENCE</scope>
    <source>
        <strain evidence="4">VKM Ac-1940</strain>
    </source>
</reference>
<feature type="compositionally biased region" description="Low complexity" evidence="3">
    <location>
        <begin position="313"/>
        <end position="332"/>
    </location>
</feature>
<evidence type="ECO:0000313" key="4">
    <source>
        <dbReference type="EMBL" id="GLJ95211.1"/>
    </source>
</evidence>
<evidence type="ECO:0000256" key="3">
    <source>
        <dbReference type="SAM" id="MobiDB-lite"/>
    </source>
</evidence>
<dbReference type="InterPro" id="IPR018376">
    <property type="entry name" value="Enoyl-CoA_hyd/isom_CS"/>
</dbReference>
<reference evidence="4" key="1">
    <citation type="journal article" date="2014" name="Int. J. Syst. Evol. Microbiol.">
        <title>Complete genome sequence of Corynebacterium casei LMG S-19264T (=DSM 44701T), isolated from a smear-ripened cheese.</title>
        <authorList>
            <consortium name="US DOE Joint Genome Institute (JGI-PGF)"/>
            <person name="Walter F."/>
            <person name="Albersmeier A."/>
            <person name="Kalinowski J."/>
            <person name="Ruckert C."/>
        </authorList>
    </citation>
    <scope>NUCLEOTIDE SEQUENCE</scope>
    <source>
        <strain evidence="4">VKM Ac-1940</strain>
    </source>
</reference>
<evidence type="ECO:0000256" key="2">
    <source>
        <dbReference type="RuleBase" id="RU003707"/>
    </source>
</evidence>
<feature type="compositionally biased region" description="Low complexity" evidence="3">
    <location>
        <begin position="285"/>
        <end position="299"/>
    </location>
</feature>
<evidence type="ECO:0000313" key="5">
    <source>
        <dbReference type="Proteomes" id="UP001142291"/>
    </source>
</evidence>
<feature type="region of interest" description="Disordered" evidence="3">
    <location>
        <begin position="1"/>
        <end position="30"/>
    </location>
</feature>
<dbReference type="PROSITE" id="PS00166">
    <property type="entry name" value="ENOYL_COA_HYDRATASE"/>
    <property type="match status" value="1"/>
</dbReference>